<name>A0A2T4ULM4_9ACTN</name>
<dbReference type="GO" id="GO:0016747">
    <property type="term" value="F:acyltransferase activity, transferring groups other than amino-acyl groups"/>
    <property type="evidence" value="ECO:0007669"/>
    <property type="project" value="InterPro"/>
</dbReference>
<organism evidence="2 3">
    <name type="scientific">Paraconexibacter algicola</name>
    <dbReference type="NCBI Taxonomy" id="2133960"/>
    <lineage>
        <taxon>Bacteria</taxon>
        <taxon>Bacillati</taxon>
        <taxon>Actinomycetota</taxon>
        <taxon>Thermoleophilia</taxon>
        <taxon>Solirubrobacterales</taxon>
        <taxon>Paraconexibacteraceae</taxon>
        <taxon>Paraconexibacter</taxon>
    </lineage>
</organism>
<dbReference type="EMBL" id="PYYB01000001">
    <property type="protein sequence ID" value="PTL60162.1"/>
    <property type="molecule type" value="Genomic_DNA"/>
</dbReference>
<sequence>MGMTSLQSHVIRRVTEEDLDQVVQLLARLEERSADPAIPQEGSPRLCRCDFTHRGVVAVVDERVVGYAHWVRPTTTAPRADMAVVVAKEYENRGLGTALLGGLRREAHKAGVKKLELRVARSPKLLQEIEDHTLQGGRVCDVDDTIVVTIPVDELCSGRELSAMRWAAEASPRVVGPAAGSARA</sequence>
<protein>
    <recommendedName>
        <fullName evidence="1">N-acetyltransferase domain-containing protein</fullName>
    </recommendedName>
</protein>
<dbReference type="SUPFAM" id="SSF55729">
    <property type="entry name" value="Acyl-CoA N-acyltransferases (Nat)"/>
    <property type="match status" value="1"/>
</dbReference>
<evidence type="ECO:0000313" key="3">
    <source>
        <dbReference type="Proteomes" id="UP000240739"/>
    </source>
</evidence>
<dbReference type="Pfam" id="PF00583">
    <property type="entry name" value="Acetyltransf_1"/>
    <property type="match status" value="1"/>
</dbReference>
<dbReference type="InterPro" id="IPR016181">
    <property type="entry name" value="Acyl_CoA_acyltransferase"/>
</dbReference>
<proteinExistence type="predicted"/>
<feature type="domain" description="N-acetyltransferase" evidence="1">
    <location>
        <begin position="9"/>
        <end position="159"/>
    </location>
</feature>
<comment type="caution">
    <text evidence="2">The sequence shown here is derived from an EMBL/GenBank/DDBJ whole genome shotgun (WGS) entry which is preliminary data.</text>
</comment>
<keyword evidence="3" id="KW-1185">Reference proteome</keyword>
<dbReference type="Proteomes" id="UP000240739">
    <property type="component" value="Unassembled WGS sequence"/>
</dbReference>
<evidence type="ECO:0000259" key="1">
    <source>
        <dbReference type="PROSITE" id="PS51186"/>
    </source>
</evidence>
<evidence type="ECO:0000313" key="2">
    <source>
        <dbReference type="EMBL" id="PTL60162.1"/>
    </source>
</evidence>
<gene>
    <name evidence="2" type="ORF">C7Y72_11185</name>
</gene>
<dbReference type="AlphaFoldDB" id="A0A2T4ULM4"/>
<reference evidence="2 3" key="1">
    <citation type="submission" date="2018-03" db="EMBL/GenBank/DDBJ databases">
        <title>Aquarubrobacter algicola gen. nov., sp. nov., a novel actinobacterium isolated from shallow eutrophic lake during the end of cyanobacterial harmful algal blooms.</title>
        <authorList>
            <person name="Chun S.J."/>
        </authorList>
    </citation>
    <scope>NUCLEOTIDE SEQUENCE [LARGE SCALE GENOMIC DNA]</scope>
    <source>
        <strain evidence="2 3">Seoho-28</strain>
    </source>
</reference>
<accession>A0A2T4ULM4</accession>
<dbReference type="Gene3D" id="3.40.630.30">
    <property type="match status" value="1"/>
</dbReference>
<dbReference type="PROSITE" id="PS51186">
    <property type="entry name" value="GNAT"/>
    <property type="match status" value="1"/>
</dbReference>
<dbReference type="InterPro" id="IPR000182">
    <property type="entry name" value="GNAT_dom"/>
</dbReference>